<proteinExistence type="predicted"/>
<keyword evidence="4" id="KW-1185">Reference proteome</keyword>
<dbReference type="EMBL" id="CAXITT010000825">
    <property type="protein sequence ID" value="CAL1546533.1"/>
    <property type="molecule type" value="Genomic_DNA"/>
</dbReference>
<comment type="caution">
    <text evidence="3">The sequence shown here is derived from an EMBL/GenBank/DDBJ whole genome shotgun (WGS) entry which is preliminary data.</text>
</comment>
<protein>
    <recommendedName>
        <fullName evidence="2">EB domain-containing protein</fullName>
    </recommendedName>
</protein>
<feature type="signal peptide" evidence="1">
    <location>
        <begin position="1"/>
        <end position="22"/>
    </location>
</feature>
<feature type="chain" id="PRO_5043393690" description="EB domain-containing protein" evidence="1">
    <location>
        <begin position="23"/>
        <end position="349"/>
    </location>
</feature>
<dbReference type="InterPro" id="IPR006149">
    <property type="entry name" value="EB_dom"/>
</dbReference>
<dbReference type="Proteomes" id="UP001497497">
    <property type="component" value="Unassembled WGS sequence"/>
</dbReference>
<evidence type="ECO:0000256" key="1">
    <source>
        <dbReference type="SAM" id="SignalP"/>
    </source>
</evidence>
<organism evidence="3 4">
    <name type="scientific">Lymnaea stagnalis</name>
    <name type="common">Great pond snail</name>
    <name type="synonym">Helix stagnalis</name>
    <dbReference type="NCBI Taxonomy" id="6523"/>
    <lineage>
        <taxon>Eukaryota</taxon>
        <taxon>Metazoa</taxon>
        <taxon>Spiralia</taxon>
        <taxon>Lophotrochozoa</taxon>
        <taxon>Mollusca</taxon>
        <taxon>Gastropoda</taxon>
        <taxon>Heterobranchia</taxon>
        <taxon>Euthyneura</taxon>
        <taxon>Panpulmonata</taxon>
        <taxon>Hygrophila</taxon>
        <taxon>Lymnaeoidea</taxon>
        <taxon>Lymnaeidae</taxon>
        <taxon>Lymnaea</taxon>
    </lineage>
</organism>
<feature type="domain" description="EB" evidence="2">
    <location>
        <begin position="314"/>
        <end position="349"/>
    </location>
</feature>
<gene>
    <name evidence="3" type="ORF">GSLYS_00019910001</name>
</gene>
<evidence type="ECO:0000259" key="2">
    <source>
        <dbReference type="Pfam" id="PF01683"/>
    </source>
</evidence>
<evidence type="ECO:0000313" key="3">
    <source>
        <dbReference type="EMBL" id="CAL1546533.1"/>
    </source>
</evidence>
<dbReference type="AlphaFoldDB" id="A0AAV2IK24"/>
<evidence type="ECO:0000313" key="4">
    <source>
        <dbReference type="Proteomes" id="UP001497497"/>
    </source>
</evidence>
<name>A0AAV2IK24_LYMST</name>
<dbReference type="Pfam" id="PF01683">
    <property type="entry name" value="EB"/>
    <property type="match status" value="2"/>
</dbReference>
<reference evidence="3 4" key="1">
    <citation type="submission" date="2024-04" db="EMBL/GenBank/DDBJ databases">
        <authorList>
            <consortium name="Genoscope - CEA"/>
            <person name="William W."/>
        </authorList>
    </citation>
    <scope>NUCLEOTIDE SEQUENCE [LARGE SCALE GENOMIC DNA]</scope>
</reference>
<feature type="domain" description="EB" evidence="2">
    <location>
        <begin position="235"/>
        <end position="272"/>
    </location>
</feature>
<keyword evidence="1" id="KW-0732">Signal</keyword>
<accession>A0AAV2IK24</accession>
<sequence>MLLKETVFLFLLHLFFMDVVNMRVCSNRRRRYVDSNCCPADAYDGDYGYQCNSLCLRCSNGFRCVNGRCICPTTQIYFSGNCIIAKDYGTACTASGECKDTLTCDGTCKCLSHEYFDRTCKNKPSIDGSCATTIPCRNNLVCTNSRCVCTATQYFDTDFVCKAKSSYGGQCSTTILCLNDLTCINNRCNCTTNQFLDNGNLCKSTKPYGTVCMSTRECQSSLTCDGTCTCTSSEYFDGTCKTRSSYGGPCSATILCLDDLMCINNRCNCTINQFLDLDNLCKATKPHGTVCMSTRECQSSLTCEGTCTCTSSEYFDGTCKTRVNLKGNCFADSQCAKNLTCIGGRCNCR</sequence>
<feature type="non-terminal residue" evidence="3">
    <location>
        <position position="349"/>
    </location>
</feature>